<feature type="compositionally biased region" description="Low complexity" evidence="1">
    <location>
        <begin position="58"/>
        <end position="81"/>
    </location>
</feature>
<evidence type="ECO:0000313" key="3">
    <source>
        <dbReference type="Proteomes" id="UP000294933"/>
    </source>
</evidence>
<name>A0A4Y7QM76_9AGAM</name>
<dbReference type="EMBL" id="ML170157">
    <property type="protein sequence ID" value="TDL28456.1"/>
    <property type="molecule type" value="Genomic_DNA"/>
</dbReference>
<organism evidence="2 3">
    <name type="scientific">Rickenella mellea</name>
    <dbReference type="NCBI Taxonomy" id="50990"/>
    <lineage>
        <taxon>Eukaryota</taxon>
        <taxon>Fungi</taxon>
        <taxon>Dikarya</taxon>
        <taxon>Basidiomycota</taxon>
        <taxon>Agaricomycotina</taxon>
        <taxon>Agaricomycetes</taxon>
        <taxon>Hymenochaetales</taxon>
        <taxon>Rickenellaceae</taxon>
        <taxon>Rickenella</taxon>
    </lineage>
</organism>
<dbReference type="Proteomes" id="UP000294933">
    <property type="component" value="Unassembled WGS sequence"/>
</dbReference>
<feature type="compositionally biased region" description="Polar residues" evidence="1">
    <location>
        <begin position="1"/>
        <end position="17"/>
    </location>
</feature>
<accession>A0A4Y7QM76</accession>
<feature type="compositionally biased region" description="Polar residues" evidence="1">
    <location>
        <begin position="30"/>
        <end position="44"/>
    </location>
</feature>
<protein>
    <submittedName>
        <fullName evidence="2">Uncharacterized protein</fullName>
    </submittedName>
</protein>
<gene>
    <name evidence="2" type="ORF">BD410DRAFT_222524</name>
</gene>
<dbReference type="AlphaFoldDB" id="A0A4Y7QM76"/>
<feature type="region of interest" description="Disordered" evidence="1">
    <location>
        <begin position="1"/>
        <end position="131"/>
    </location>
</feature>
<proteinExistence type="predicted"/>
<evidence type="ECO:0000256" key="1">
    <source>
        <dbReference type="SAM" id="MobiDB-lite"/>
    </source>
</evidence>
<reference evidence="2 3" key="1">
    <citation type="submission" date="2018-06" db="EMBL/GenBank/DDBJ databases">
        <title>A transcriptomic atlas of mushroom development highlights an independent origin of complex multicellularity.</title>
        <authorList>
            <consortium name="DOE Joint Genome Institute"/>
            <person name="Krizsan K."/>
            <person name="Almasi E."/>
            <person name="Merenyi Z."/>
            <person name="Sahu N."/>
            <person name="Viragh M."/>
            <person name="Koszo T."/>
            <person name="Mondo S."/>
            <person name="Kiss B."/>
            <person name="Balint B."/>
            <person name="Kues U."/>
            <person name="Barry K."/>
            <person name="Hegedus J.C."/>
            <person name="Henrissat B."/>
            <person name="Johnson J."/>
            <person name="Lipzen A."/>
            <person name="Ohm R."/>
            <person name="Nagy I."/>
            <person name="Pangilinan J."/>
            <person name="Yan J."/>
            <person name="Xiong Y."/>
            <person name="Grigoriev I.V."/>
            <person name="Hibbett D.S."/>
            <person name="Nagy L.G."/>
        </authorList>
    </citation>
    <scope>NUCLEOTIDE SEQUENCE [LARGE SCALE GENOMIC DNA]</scope>
    <source>
        <strain evidence="2 3">SZMC22713</strain>
    </source>
</reference>
<evidence type="ECO:0000313" key="2">
    <source>
        <dbReference type="EMBL" id="TDL28456.1"/>
    </source>
</evidence>
<dbReference type="VEuPathDB" id="FungiDB:BD410DRAFT_222524"/>
<keyword evidence="3" id="KW-1185">Reference proteome</keyword>
<sequence length="131" mass="13716">MGSCISTPSSSTRQSTKYVGGQYVLGGGNNSASTPSQSRGQTQGPLAPARPQSKDVQKPAPTSPKSSPTTALLSPSTAPSANDEARRRAIAQAAEARQKANTNRGSNASNPKRDQLPRPTPTKDDENLVWE</sequence>
<feature type="compositionally biased region" description="Basic and acidic residues" evidence="1">
    <location>
        <begin position="111"/>
        <end position="131"/>
    </location>
</feature>
<feature type="compositionally biased region" description="Polar residues" evidence="1">
    <location>
        <begin position="101"/>
        <end position="110"/>
    </location>
</feature>